<protein>
    <recommendedName>
        <fullName evidence="1">Xaa-Pro dipeptidyl-peptidase C-terminal domain-containing protein</fullName>
    </recommendedName>
</protein>
<evidence type="ECO:0000259" key="1">
    <source>
        <dbReference type="Pfam" id="PF08530"/>
    </source>
</evidence>
<dbReference type="STRING" id="348802.A0A0D2EWP6"/>
<evidence type="ECO:0000313" key="2">
    <source>
        <dbReference type="EMBL" id="KIW60163.1"/>
    </source>
</evidence>
<gene>
    <name evidence="2" type="ORF">PV05_00402</name>
</gene>
<dbReference type="EMBL" id="KN847317">
    <property type="protein sequence ID" value="KIW60163.1"/>
    <property type="molecule type" value="Genomic_DNA"/>
</dbReference>
<dbReference type="Gene3D" id="2.60.120.260">
    <property type="entry name" value="Galactose-binding domain-like"/>
    <property type="match status" value="1"/>
</dbReference>
<keyword evidence="3" id="KW-1185">Reference proteome</keyword>
<dbReference type="Proteomes" id="UP000054342">
    <property type="component" value="Unassembled WGS sequence"/>
</dbReference>
<name>A0A0D2EWP6_9EURO</name>
<organism evidence="2 3">
    <name type="scientific">Exophiala xenobiotica</name>
    <dbReference type="NCBI Taxonomy" id="348802"/>
    <lineage>
        <taxon>Eukaryota</taxon>
        <taxon>Fungi</taxon>
        <taxon>Dikarya</taxon>
        <taxon>Ascomycota</taxon>
        <taxon>Pezizomycotina</taxon>
        <taxon>Eurotiomycetes</taxon>
        <taxon>Chaetothyriomycetidae</taxon>
        <taxon>Chaetothyriales</taxon>
        <taxon>Herpotrichiellaceae</taxon>
        <taxon>Exophiala</taxon>
    </lineage>
</organism>
<evidence type="ECO:0000313" key="3">
    <source>
        <dbReference type="Proteomes" id="UP000054342"/>
    </source>
</evidence>
<dbReference type="HOGENOM" id="CLU_1669415_0_0_1"/>
<dbReference type="AlphaFoldDB" id="A0A0D2EWP6"/>
<proteinExistence type="predicted"/>
<dbReference type="GO" id="GO:0008239">
    <property type="term" value="F:dipeptidyl-peptidase activity"/>
    <property type="evidence" value="ECO:0007669"/>
    <property type="project" value="InterPro"/>
</dbReference>
<feature type="domain" description="Xaa-Pro dipeptidyl-peptidase C-terminal" evidence="1">
    <location>
        <begin position="18"/>
        <end position="114"/>
    </location>
</feature>
<dbReference type="InterPro" id="IPR008979">
    <property type="entry name" value="Galactose-bd-like_sf"/>
</dbReference>
<dbReference type="SUPFAM" id="SSF49785">
    <property type="entry name" value="Galactose-binding domain-like"/>
    <property type="match status" value="1"/>
</dbReference>
<dbReference type="InterPro" id="IPR013736">
    <property type="entry name" value="Xaa-Pro_dipept_C"/>
</dbReference>
<dbReference type="Pfam" id="PF08530">
    <property type="entry name" value="PepX_C"/>
    <property type="match status" value="1"/>
</dbReference>
<reference evidence="2 3" key="1">
    <citation type="submission" date="2015-01" db="EMBL/GenBank/DDBJ databases">
        <title>The Genome Sequence of Exophiala xenobiotica CBS118157.</title>
        <authorList>
            <consortium name="The Broad Institute Genomics Platform"/>
            <person name="Cuomo C."/>
            <person name="de Hoog S."/>
            <person name="Gorbushina A."/>
            <person name="Stielow B."/>
            <person name="Teixiera M."/>
            <person name="Abouelleil A."/>
            <person name="Chapman S.B."/>
            <person name="Priest M."/>
            <person name="Young S.K."/>
            <person name="Wortman J."/>
            <person name="Nusbaum C."/>
            <person name="Birren B."/>
        </authorList>
    </citation>
    <scope>NUCLEOTIDE SEQUENCE [LARGE SCALE GENOMIC DNA]</scope>
    <source>
        <strain evidence="2 3">CBS 118157</strain>
    </source>
</reference>
<dbReference type="GeneID" id="25322310"/>
<dbReference type="OrthoDB" id="2578740at2759"/>
<dbReference type="RefSeq" id="XP_013320747.1">
    <property type="nucleotide sequence ID" value="XM_013465293.1"/>
</dbReference>
<accession>A0A0D2EWP6</accession>
<sequence>MAPQDVPSINPLKYLGPTGILRASHRRLDEKLSKPYRPIPSHSAVEPVAKGTIVKLEIGFWPTAIAFEKGEKLVLKVFGHHMMLAEFVPLQGTFTSGNRGRHHIHFGGENNSSIDNPFVQLRVAAESLNEILPKDTLAKEVERIGNVHSLSAPELPVT</sequence>